<accession>A0AAU0UK62</accession>
<dbReference type="GO" id="GO:0005886">
    <property type="term" value="C:plasma membrane"/>
    <property type="evidence" value="ECO:0007669"/>
    <property type="project" value="TreeGrafter"/>
</dbReference>
<dbReference type="Pfam" id="PF03649">
    <property type="entry name" value="UPF0014"/>
    <property type="match status" value="1"/>
</dbReference>
<evidence type="ECO:0000313" key="7">
    <source>
        <dbReference type="EMBL" id="WRO20777.1"/>
    </source>
</evidence>
<keyword evidence="4 6" id="KW-1133">Transmembrane helix</keyword>
<dbReference type="PANTHER" id="PTHR30028:SF0">
    <property type="entry name" value="PROTEIN ALUMINUM SENSITIVE 3"/>
    <property type="match status" value="1"/>
</dbReference>
<feature type="transmembrane region" description="Helical" evidence="6">
    <location>
        <begin position="181"/>
        <end position="201"/>
    </location>
</feature>
<organism evidence="7 8">
    <name type="scientific">Metallumcola ferriviriculae</name>
    <dbReference type="NCBI Taxonomy" id="3039180"/>
    <lineage>
        <taxon>Bacteria</taxon>
        <taxon>Bacillati</taxon>
        <taxon>Bacillota</taxon>
        <taxon>Clostridia</taxon>
        <taxon>Neomoorellales</taxon>
        <taxon>Desulfitibacteraceae</taxon>
        <taxon>Metallumcola</taxon>
    </lineage>
</organism>
<keyword evidence="8" id="KW-1185">Reference proteome</keyword>
<comment type="subcellular location">
    <subcellularLocation>
        <location evidence="1">Membrane</location>
        <topology evidence="1">Multi-pass membrane protein</topology>
    </subcellularLocation>
</comment>
<evidence type="ECO:0000256" key="1">
    <source>
        <dbReference type="ARBA" id="ARBA00004141"/>
    </source>
</evidence>
<feature type="transmembrane region" description="Helical" evidence="6">
    <location>
        <begin position="93"/>
        <end position="114"/>
    </location>
</feature>
<evidence type="ECO:0000256" key="2">
    <source>
        <dbReference type="ARBA" id="ARBA00005268"/>
    </source>
</evidence>
<feature type="transmembrane region" description="Helical" evidence="6">
    <location>
        <begin position="221"/>
        <end position="244"/>
    </location>
</feature>
<feature type="transmembrane region" description="Helical" evidence="6">
    <location>
        <begin position="6"/>
        <end position="28"/>
    </location>
</feature>
<proteinExistence type="inferred from homology"/>
<dbReference type="KEGG" id="dbc:MFMK1_000567"/>
<feature type="transmembrane region" description="Helical" evidence="6">
    <location>
        <begin position="64"/>
        <end position="81"/>
    </location>
</feature>
<dbReference type="EMBL" id="CP121694">
    <property type="protein sequence ID" value="WRO20777.1"/>
    <property type="molecule type" value="Genomic_DNA"/>
</dbReference>
<dbReference type="PANTHER" id="PTHR30028">
    <property type="entry name" value="UPF0014 INNER MEMBRANE PROTEIN YBBM-RELATED"/>
    <property type="match status" value="1"/>
</dbReference>
<protein>
    <submittedName>
        <fullName evidence="7">Iron export ABC transporter permease subunit FetB</fullName>
    </submittedName>
</protein>
<keyword evidence="3 6" id="KW-0812">Transmembrane</keyword>
<dbReference type="InterPro" id="IPR005226">
    <property type="entry name" value="UPF0014_fam"/>
</dbReference>
<keyword evidence="5 6" id="KW-0472">Membrane</keyword>
<evidence type="ECO:0000256" key="5">
    <source>
        <dbReference type="ARBA" id="ARBA00023136"/>
    </source>
</evidence>
<dbReference type="Proteomes" id="UP001329915">
    <property type="component" value="Chromosome"/>
</dbReference>
<evidence type="ECO:0000256" key="4">
    <source>
        <dbReference type="ARBA" id="ARBA00022989"/>
    </source>
</evidence>
<name>A0AAU0UK62_9FIRM</name>
<evidence type="ECO:0000256" key="6">
    <source>
        <dbReference type="SAM" id="Phobius"/>
    </source>
</evidence>
<sequence>MTAIDLSIYQMMFALVFIFAAALSSFLLNLGLHRDILWGSIRMISQLVLMGYVLTYVFQLNSPWLVLLVFGVMIFFAANIIKGRVKGGKIAYYYPTLISMFLSYIIVTYFITAIVINVEPWYQPQYFIPLGGMVVGNSMNAISISLERLFSQLRDKRDLVEMYLTVGADYKEASADITREAISAGMIPAINSLMGMGLVFLPGMMTGQILAGADPLFAIKYQIVIMMMVVGATAMGSILVTLLVRRRCFSPDNRLLVR</sequence>
<dbReference type="RefSeq" id="WP_366923657.1">
    <property type="nucleotide sequence ID" value="NZ_CP121694.1"/>
</dbReference>
<dbReference type="AlphaFoldDB" id="A0AAU0UK62"/>
<gene>
    <name evidence="7" type="primary">fetB</name>
    <name evidence="7" type="ORF">MFMK1_000567</name>
</gene>
<feature type="transmembrane region" description="Helical" evidence="6">
    <location>
        <begin position="126"/>
        <end position="146"/>
    </location>
</feature>
<evidence type="ECO:0000313" key="8">
    <source>
        <dbReference type="Proteomes" id="UP001329915"/>
    </source>
</evidence>
<feature type="transmembrane region" description="Helical" evidence="6">
    <location>
        <begin position="40"/>
        <end position="58"/>
    </location>
</feature>
<comment type="similarity">
    <text evidence="2">Belongs to the UPF0014 family.</text>
</comment>
<evidence type="ECO:0000256" key="3">
    <source>
        <dbReference type="ARBA" id="ARBA00022692"/>
    </source>
</evidence>
<reference evidence="7 8" key="1">
    <citation type="submission" date="2023-04" db="EMBL/GenBank/DDBJ databases">
        <authorList>
            <person name="Hsu D."/>
        </authorList>
    </citation>
    <scope>NUCLEOTIDE SEQUENCE [LARGE SCALE GENOMIC DNA]</scope>
    <source>
        <strain evidence="7 8">MK1</strain>
    </source>
</reference>